<accession>A0A8H7EE93</accession>
<dbReference type="EMBL" id="JAAABM010000007">
    <property type="protein sequence ID" value="KAF7676549.1"/>
    <property type="molecule type" value="Genomic_DNA"/>
</dbReference>
<reference evidence="1" key="2">
    <citation type="submission" date="2020-08" db="EMBL/GenBank/DDBJ databases">
        <title>Draft Genome Sequence of Cumin Blight Pathogen Alternaria burnsii.</title>
        <authorList>
            <person name="Feng Z."/>
        </authorList>
    </citation>
    <scope>NUCLEOTIDE SEQUENCE</scope>
    <source>
        <strain evidence="1">CBS107.38</strain>
    </source>
</reference>
<dbReference type="AlphaFoldDB" id="A0A8H7EE93"/>
<gene>
    <name evidence="1" type="ORF">GT037_006054</name>
</gene>
<proteinExistence type="predicted"/>
<organism evidence="1 2">
    <name type="scientific">Alternaria burnsii</name>
    <dbReference type="NCBI Taxonomy" id="1187904"/>
    <lineage>
        <taxon>Eukaryota</taxon>
        <taxon>Fungi</taxon>
        <taxon>Dikarya</taxon>
        <taxon>Ascomycota</taxon>
        <taxon>Pezizomycotina</taxon>
        <taxon>Dothideomycetes</taxon>
        <taxon>Pleosporomycetidae</taxon>
        <taxon>Pleosporales</taxon>
        <taxon>Pleosporineae</taxon>
        <taxon>Pleosporaceae</taxon>
        <taxon>Alternaria</taxon>
        <taxon>Alternaria sect. Alternaria</taxon>
    </lineage>
</organism>
<name>A0A8H7EE93_9PLEO</name>
<keyword evidence="2" id="KW-1185">Reference proteome</keyword>
<protein>
    <submittedName>
        <fullName evidence="1">Uncharacterized protein</fullName>
    </submittedName>
</protein>
<dbReference type="Proteomes" id="UP000596902">
    <property type="component" value="Unassembled WGS sequence"/>
</dbReference>
<dbReference type="RefSeq" id="XP_038786790.1">
    <property type="nucleotide sequence ID" value="XM_038931101.1"/>
</dbReference>
<comment type="caution">
    <text evidence="1">The sequence shown here is derived from an EMBL/GenBank/DDBJ whole genome shotgun (WGS) entry which is preliminary data.</text>
</comment>
<dbReference type="GeneID" id="62204279"/>
<evidence type="ECO:0000313" key="1">
    <source>
        <dbReference type="EMBL" id="KAF7676549.1"/>
    </source>
</evidence>
<sequence>MPRRRQDMTITTNPPVQQTFLLSPTPTTTTFHVNPPTLPPFAGCQTFLLSATSSSSSTSIRGDSPILPPSPVLPPSPHLALFRNRHLSTPISTLPAYPTPRSFHHDGINSNPSLSVHSSISTDLSTADTAVENNLAPQTTHLSDILPSDMGLYAEEHEEHEEHEDGEDATRWSRDLTEELLNVAIEPDVAIEQFEELIQVEAIPIREENVDDVVLGPEIQVVLPIIKGPDFNYYPPPSHPAARESGYHKVIQRLSRRLVKKNRGDGSGNGFRILWRRIQRKIEKIRKL</sequence>
<reference evidence="1" key="1">
    <citation type="submission" date="2020-01" db="EMBL/GenBank/DDBJ databases">
        <authorList>
            <person name="Feng Z.H.Z."/>
        </authorList>
    </citation>
    <scope>NUCLEOTIDE SEQUENCE</scope>
    <source>
        <strain evidence="1">CBS107.38</strain>
    </source>
</reference>
<evidence type="ECO:0000313" key="2">
    <source>
        <dbReference type="Proteomes" id="UP000596902"/>
    </source>
</evidence>